<feature type="domain" description="Xaa-Pro dipeptidyl-peptidase-like" evidence="2">
    <location>
        <begin position="28"/>
        <end position="152"/>
    </location>
</feature>
<proteinExistence type="predicted"/>
<dbReference type="RefSeq" id="WP_013216316.1">
    <property type="nucleotide sequence ID" value="NC_014313.1"/>
</dbReference>
<feature type="region of interest" description="Disordered" evidence="1">
    <location>
        <begin position="216"/>
        <end position="261"/>
    </location>
</feature>
<dbReference type="EMBL" id="CP002083">
    <property type="protein sequence ID" value="ADJ24157.1"/>
    <property type="molecule type" value="Genomic_DNA"/>
</dbReference>
<dbReference type="AlphaFoldDB" id="D8JRT9"/>
<feature type="compositionally biased region" description="Basic and acidic residues" evidence="1">
    <location>
        <begin position="216"/>
        <end position="242"/>
    </location>
</feature>
<dbReference type="InterPro" id="IPR000383">
    <property type="entry name" value="Xaa-Pro-like_dom"/>
</dbReference>
<evidence type="ECO:0000313" key="3">
    <source>
        <dbReference type="EMBL" id="ADJ24157.1"/>
    </source>
</evidence>
<dbReference type="OrthoDB" id="9800435at2"/>
<protein>
    <submittedName>
        <fullName evidence="3">Peptidase S15</fullName>
    </submittedName>
</protein>
<reference evidence="4" key="1">
    <citation type="journal article" date="2011" name="J. Bacteriol.">
        <title>Genome sequences of eight morphologically diverse alphaproteobacteria.</title>
        <authorList>
            <consortium name="US DOE Joint Genome Institute"/>
            <person name="Brown P.J."/>
            <person name="Kysela D.T."/>
            <person name="Buechlein A."/>
            <person name="Hemmerich C."/>
            <person name="Brun Y.V."/>
        </authorList>
    </citation>
    <scope>NUCLEOTIDE SEQUENCE [LARGE SCALE GENOMIC DNA]</scope>
    <source>
        <strain evidence="4">ATCC 51888 / DSM 1869 / NCIB 11706 / TK 0415</strain>
    </source>
</reference>
<dbReference type="KEGG" id="hdn:Hden_2360"/>
<gene>
    <name evidence="3" type="ordered locus">Hden_2360</name>
</gene>
<dbReference type="Gene3D" id="3.40.50.1820">
    <property type="entry name" value="alpha/beta hydrolase"/>
    <property type="match status" value="1"/>
</dbReference>
<dbReference type="SUPFAM" id="SSF53474">
    <property type="entry name" value="alpha/beta-Hydrolases"/>
    <property type="match status" value="1"/>
</dbReference>
<dbReference type="PANTHER" id="PTHR42103">
    <property type="entry name" value="ALPHA/BETA-HYDROLASES SUPERFAMILY PROTEIN"/>
    <property type="match status" value="1"/>
</dbReference>
<dbReference type="HOGENOM" id="CLU_086287_0_0_5"/>
<dbReference type="ESTHER" id="hypda-d8jrt9">
    <property type="family name" value="Atu1826-like"/>
</dbReference>
<dbReference type="GO" id="GO:0016787">
    <property type="term" value="F:hydrolase activity"/>
    <property type="evidence" value="ECO:0007669"/>
    <property type="project" value="InterPro"/>
</dbReference>
<name>D8JRT9_HYPDA</name>
<dbReference type="STRING" id="582899.Hden_2360"/>
<dbReference type="eggNOG" id="COG2945">
    <property type="taxonomic scope" value="Bacteria"/>
</dbReference>
<evidence type="ECO:0000256" key="1">
    <source>
        <dbReference type="SAM" id="MobiDB-lite"/>
    </source>
</evidence>
<dbReference type="InterPro" id="IPR029058">
    <property type="entry name" value="AB_hydrolase_fold"/>
</dbReference>
<accession>D8JRT9</accession>
<evidence type="ECO:0000313" key="4">
    <source>
        <dbReference type="Proteomes" id="UP000002033"/>
    </source>
</evidence>
<dbReference type="PANTHER" id="PTHR42103:SF2">
    <property type="entry name" value="AB HYDROLASE-1 DOMAIN-CONTAINING PROTEIN"/>
    <property type="match status" value="1"/>
</dbReference>
<dbReference type="Pfam" id="PF02129">
    <property type="entry name" value="Peptidase_S15"/>
    <property type="match status" value="1"/>
</dbReference>
<sequence>MPELIINGPGGRLEARYHHEASSDSPIALILHPHPQLGGTMNNQVVYTLYHTFAARGFSVLRFNFRGVGRSQGVWDSGPGELADAASALDWLQLVKPDAKTCWIAGVSFGTWIAMQLLMRRPEIDGFICVAPLANLYDFNFLAPCPSSGLLVNGEHDRVVPTSSVAEMSVKTKVQRGIKIAHEVIPGANHFFENKTEELGDVVGKYLDERMIQFEQDRERNKERERERERERQRQRELERMEAQSAPVASSGGTEDDSDDE</sequence>
<evidence type="ECO:0000259" key="2">
    <source>
        <dbReference type="Pfam" id="PF02129"/>
    </source>
</evidence>
<dbReference type="Proteomes" id="UP000002033">
    <property type="component" value="Chromosome"/>
</dbReference>
<organism evidence="3 4">
    <name type="scientific">Hyphomicrobium denitrificans (strain ATCC 51888 / DSM 1869 / NCIMB 11706 / TK 0415)</name>
    <dbReference type="NCBI Taxonomy" id="582899"/>
    <lineage>
        <taxon>Bacteria</taxon>
        <taxon>Pseudomonadati</taxon>
        <taxon>Pseudomonadota</taxon>
        <taxon>Alphaproteobacteria</taxon>
        <taxon>Hyphomicrobiales</taxon>
        <taxon>Hyphomicrobiaceae</taxon>
        <taxon>Hyphomicrobium</taxon>
    </lineage>
</organism>
<keyword evidence="4" id="KW-1185">Reference proteome</keyword>